<accession>A0A0F9UZJ7</accession>
<protein>
    <submittedName>
        <fullName evidence="1">Uncharacterized protein</fullName>
    </submittedName>
</protein>
<proteinExistence type="predicted"/>
<sequence>MNNTRRMLAAVCILAASFAGGGLSHWLLSAGEARAQEAGHPKYVRATDLYIVDKNTETVRSVINVSDDGTMSFTVRDKNGRSRFTLESNRASGHPELKLLDANGRTRAKLVTLSDGRPVMHLLGESGRSAVQLSVEGAPRIALTDKSGAVRADLSLDAGGSASLTIYDAGGKELWKAPPPPEAIAAADSAEDY</sequence>
<evidence type="ECO:0000313" key="1">
    <source>
        <dbReference type="EMBL" id="KKN92912.1"/>
    </source>
</evidence>
<comment type="caution">
    <text evidence="1">The sequence shown here is derived from an EMBL/GenBank/DDBJ whole genome shotgun (WGS) entry which is preliminary data.</text>
</comment>
<dbReference type="AlphaFoldDB" id="A0A0F9UZJ7"/>
<organism evidence="1">
    <name type="scientific">marine sediment metagenome</name>
    <dbReference type="NCBI Taxonomy" id="412755"/>
    <lineage>
        <taxon>unclassified sequences</taxon>
        <taxon>metagenomes</taxon>
        <taxon>ecological metagenomes</taxon>
    </lineage>
</organism>
<gene>
    <name evidence="1" type="ORF">LCGC14_0204410</name>
</gene>
<dbReference type="EMBL" id="LAZR01000091">
    <property type="protein sequence ID" value="KKN92912.1"/>
    <property type="molecule type" value="Genomic_DNA"/>
</dbReference>
<reference evidence="1" key="1">
    <citation type="journal article" date="2015" name="Nature">
        <title>Complex archaea that bridge the gap between prokaryotes and eukaryotes.</title>
        <authorList>
            <person name="Spang A."/>
            <person name="Saw J.H."/>
            <person name="Jorgensen S.L."/>
            <person name="Zaremba-Niedzwiedzka K."/>
            <person name="Martijn J."/>
            <person name="Lind A.E."/>
            <person name="van Eijk R."/>
            <person name="Schleper C."/>
            <person name="Guy L."/>
            <person name="Ettema T.J."/>
        </authorList>
    </citation>
    <scope>NUCLEOTIDE SEQUENCE</scope>
</reference>
<name>A0A0F9UZJ7_9ZZZZ</name>